<protein>
    <submittedName>
        <fullName evidence="1">Heterokaryon incompatibility protein-domain-containing protein</fullName>
    </submittedName>
</protein>
<comment type="caution">
    <text evidence="1">The sequence shown here is derived from an EMBL/GenBank/DDBJ whole genome shotgun (WGS) entry which is preliminary data.</text>
</comment>
<name>A0ACC0D734_9PEZI</name>
<organism evidence="1 2">
    <name type="scientific">Hypoxylon rubiginosum</name>
    <dbReference type="NCBI Taxonomy" id="110542"/>
    <lineage>
        <taxon>Eukaryota</taxon>
        <taxon>Fungi</taxon>
        <taxon>Dikarya</taxon>
        <taxon>Ascomycota</taxon>
        <taxon>Pezizomycotina</taxon>
        <taxon>Sordariomycetes</taxon>
        <taxon>Xylariomycetidae</taxon>
        <taxon>Xylariales</taxon>
        <taxon>Hypoxylaceae</taxon>
        <taxon>Hypoxylon</taxon>
    </lineage>
</organism>
<evidence type="ECO:0000313" key="1">
    <source>
        <dbReference type="EMBL" id="KAI6088180.1"/>
    </source>
</evidence>
<sequence>MVSAFWIQYPLGTDLNWEFISNRIRTEGTYFLFNHAALPFKEGASKIYSYFELCTRFYSEIFSASQLRFLPISFFIIRSILYVFLLIVCLGLYVFVVVPITIPVIFIFVRLLGLQASFLVWLLLYRIPVYDLIYPRIRTWMLRRNSRIYHRLLPGADISTSYIRLVRINPGNDSHKIECELITENIARADFDALSYVWGISIFPCKIKVNGSDFYVTYNLVSALRKLRRPDRHRVVWIDALCINQSDDVEKSSQVRLMKTIYSKASEVIVWLGTGSKVTTAAFNFIRQFSNARTEEDCNYVWAKVTSSWGWWIIRKELNAILSHEWWTRAWIIQEVAVARHILIQRGSAQLAWDDIQHLFRYGPFQKVFRLQSSIFFANEVQQLRNELTFDNPGSTTLFGLVYRFRHQFATLGSDKIYAILGLLPPGCCTSVFPDYSKSTEQVFLDFTLASLAEDKTFAVVALAPEAALEGVSWCCDWRIPNHNFRPRDCFSMYKRPSMRNYCAAGESEPRVEADMSQRVLKVKGFELDAIARRAHYEFTFNSVARYLTLKLVLSGWERIAGGPWPLSSEEDLASSKSFNRTITANRWAEDVVDWKTEVEVMTPYAGPKEGSYAKAILRVGVNRRFFVTQKGKFGLGPLDLEEGDVLVAVLGSVVPLVLRKDNKHGRKRHIDTFDTYRSFERLVRTRNMGEESKEEFWKVIGEAYCDGLMYYEGDIDNDIHDGKVKIRDYNLR</sequence>
<evidence type="ECO:0000313" key="2">
    <source>
        <dbReference type="Proteomes" id="UP001497680"/>
    </source>
</evidence>
<reference evidence="1 2" key="1">
    <citation type="journal article" date="2022" name="New Phytol.">
        <title>Ecological generalism drives hyperdiversity of secondary metabolite gene clusters in xylarialean endophytes.</title>
        <authorList>
            <person name="Franco M.E.E."/>
            <person name="Wisecaver J.H."/>
            <person name="Arnold A.E."/>
            <person name="Ju Y.M."/>
            <person name="Slot J.C."/>
            <person name="Ahrendt S."/>
            <person name="Moore L.P."/>
            <person name="Eastman K.E."/>
            <person name="Scott K."/>
            <person name="Konkel Z."/>
            <person name="Mondo S.J."/>
            <person name="Kuo A."/>
            <person name="Hayes R.D."/>
            <person name="Haridas S."/>
            <person name="Andreopoulos B."/>
            <person name="Riley R."/>
            <person name="LaButti K."/>
            <person name="Pangilinan J."/>
            <person name="Lipzen A."/>
            <person name="Amirebrahimi M."/>
            <person name="Yan J."/>
            <person name="Adam C."/>
            <person name="Keymanesh K."/>
            <person name="Ng V."/>
            <person name="Louie K."/>
            <person name="Northen T."/>
            <person name="Drula E."/>
            <person name="Henrissat B."/>
            <person name="Hsieh H.M."/>
            <person name="Youens-Clark K."/>
            <person name="Lutzoni F."/>
            <person name="Miadlikowska J."/>
            <person name="Eastwood D.C."/>
            <person name="Hamelin R.C."/>
            <person name="Grigoriev I.V."/>
            <person name="U'Ren J.M."/>
        </authorList>
    </citation>
    <scope>NUCLEOTIDE SEQUENCE [LARGE SCALE GENOMIC DNA]</scope>
    <source>
        <strain evidence="1 2">ER1909</strain>
    </source>
</reference>
<accession>A0ACC0D734</accession>
<dbReference type="Proteomes" id="UP001497680">
    <property type="component" value="Unassembled WGS sequence"/>
</dbReference>
<proteinExistence type="predicted"/>
<gene>
    <name evidence="1" type="ORF">F4821DRAFT_234793</name>
</gene>
<keyword evidence="2" id="KW-1185">Reference proteome</keyword>
<dbReference type="EMBL" id="MU394303">
    <property type="protein sequence ID" value="KAI6088180.1"/>
    <property type="molecule type" value="Genomic_DNA"/>
</dbReference>